<accession>A0A6J4K0D0</accession>
<evidence type="ECO:0000313" key="2">
    <source>
        <dbReference type="EMBL" id="CAA9292430.1"/>
    </source>
</evidence>
<organism evidence="2">
    <name type="scientific">uncultured Chloroflexia bacterium</name>
    <dbReference type="NCBI Taxonomy" id="1672391"/>
    <lineage>
        <taxon>Bacteria</taxon>
        <taxon>Bacillati</taxon>
        <taxon>Chloroflexota</taxon>
        <taxon>Chloroflexia</taxon>
        <taxon>environmental samples</taxon>
    </lineage>
</organism>
<dbReference type="AlphaFoldDB" id="A0A6J4K0D0"/>
<name>A0A6J4K0D0_9CHLR</name>
<dbReference type="EMBL" id="CADCTK010000982">
    <property type="protein sequence ID" value="CAA9292430.1"/>
    <property type="molecule type" value="Genomic_DNA"/>
</dbReference>
<reference evidence="2" key="1">
    <citation type="submission" date="2020-02" db="EMBL/GenBank/DDBJ databases">
        <authorList>
            <person name="Meier V. D."/>
        </authorList>
    </citation>
    <scope>NUCLEOTIDE SEQUENCE</scope>
    <source>
        <strain evidence="2">AVDCRST_MAG26</strain>
    </source>
</reference>
<keyword evidence="1" id="KW-0472">Membrane</keyword>
<proteinExistence type="predicted"/>
<sequence length="35" mass="3798">MSGDNVRFVILLVMGVVVAVAVFSYILFTSEIHIG</sequence>
<keyword evidence="1" id="KW-1133">Transmembrane helix</keyword>
<gene>
    <name evidence="2" type="ORF">AVDCRST_MAG26-4198</name>
</gene>
<feature type="transmembrane region" description="Helical" evidence="1">
    <location>
        <begin position="6"/>
        <end position="28"/>
    </location>
</feature>
<protein>
    <submittedName>
        <fullName evidence="2">Uncharacterized protein</fullName>
    </submittedName>
</protein>
<evidence type="ECO:0000256" key="1">
    <source>
        <dbReference type="SAM" id="Phobius"/>
    </source>
</evidence>
<keyword evidence="1" id="KW-0812">Transmembrane</keyword>